<dbReference type="AlphaFoldDB" id="A0A0F9GYV4"/>
<feature type="non-terminal residue" evidence="1">
    <location>
        <position position="1"/>
    </location>
</feature>
<accession>A0A0F9GYV4</accession>
<dbReference type="EMBL" id="LAZR01016556">
    <property type="protein sequence ID" value="KKM04009.1"/>
    <property type="molecule type" value="Genomic_DNA"/>
</dbReference>
<reference evidence="1" key="1">
    <citation type="journal article" date="2015" name="Nature">
        <title>Complex archaea that bridge the gap between prokaryotes and eukaryotes.</title>
        <authorList>
            <person name="Spang A."/>
            <person name="Saw J.H."/>
            <person name="Jorgensen S.L."/>
            <person name="Zaremba-Niedzwiedzka K."/>
            <person name="Martijn J."/>
            <person name="Lind A.E."/>
            <person name="van Eijk R."/>
            <person name="Schleper C."/>
            <person name="Guy L."/>
            <person name="Ettema T.J."/>
        </authorList>
    </citation>
    <scope>NUCLEOTIDE SEQUENCE</scope>
</reference>
<organism evidence="1">
    <name type="scientific">marine sediment metagenome</name>
    <dbReference type="NCBI Taxonomy" id="412755"/>
    <lineage>
        <taxon>unclassified sequences</taxon>
        <taxon>metagenomes</taxon>
        <taxon>ecological metagenomes</taxon>
    </lineage>
</organism>
<sequence length="38" mass="4209">VAVWRIVCVQVAIVTEAKLKGRVVSEERVQDIPLAGFE</sequence>
<name>A0A0F9GYV4_9ZZZZ</name>
<evidence type="ECO:0000313" key="1">
    <source>
        <dbReference type="EMBL" id="KKM04009.1"/>
    </source>
</evidence>
<proteinExistence type="predicted"/>
<gene>
    <name evidence="1" type="ORF">LCGC14_1768700</name>
</gene>
<protein>
    <submittedName>
        <fullName evidence="1">Uncharacterized protein</fullName>
    </submittedName>
</protein>
<comment type="caution">
    <text evidence="1">The sequence shown here is derived from an EMBL/GenBank/DDBJ whole genome shotgun (WGS) entry which is preliminary data.</text>
</comment>